<gene>
    <name evidence="5" type="ORF">H8E29_11375</name>
</gene>
<dbReference type="Proteomes" id="UP000614469">
    <property type="component" value="Unassembled WGS sequence"/>
</dbReference>
<dbReference type="PROSITE" id="PS51677">
    <property type="entry name" value="NODB"/>
    <property type="match status" value="1"/>
</dbReference>
<evidence type="ECO:0000256" key="3">
    <source>
        <dbReference type="SAM" id="SignalP"/>
    </source>
</evidence>
<dbReference type="InterPro" id="IPR011330">
    <property type="entry name" value="Glyco_hydro/deAcase_b/a-brl"/>
</dbReference>
<evidence type="ECO:0000256" key="2">
    <source>
        <dbReference type="ARBA" id="ARBA00022729"/>
    </source>
</evidence>
<organism evidence="5 6">
    <name type="scientific">Candidatus Desulfolinea nitratireducens</name>
    <dbReference type="NCBI Taxonomy" id="2841698"/>
    <lineage>
        <taxon>Bacteria</taxon>
        <taxon>Bacillati</taxon>
        <taxon>Chloroflexota</taxon>
        <taxon>Anaerolineae</taxon>
        <taxon>Anaerolineales</taxon>
        <taxon>Anaerolineales incertae sedis</taxon>
        <taxon>Candidatus Desulfolinea</taxon>
    </lineage>
</organism>
<dbReference type="CDD" id="cd10918">
    <property type="entry name" value="CE4_NodB_like_5s_6s"/>
    <property type="match status" value="1"/>
</dbReference>
<evidence type="ECO:0000313" key="6">
    <source>
        <dbReference type="Proteomes" id="UP000614469"/>
    </source>
</evidence>
<accession>A0A8J6TF26</accession>
<evidence type="ECO:0000259" key="4">
    <source>
        <dbReference type="PROSITE" id="PS51677"/>
    </source>
</evidence>
<evidence type="ECO:0000313" key="5">
    <source>
        <dbReference type="EMBL" id="MBC8335861.1"/>
    </source>
</evidence>
<dbReference type="PANTHER" id="PTHR34216:SF3">
    <property type="entry name" value="POLY-BETA-1,6-N-ACETYL-D-GLUCOSAMINE N-DEACETYLASE"/>
    <property type="match status" value="1"/>
</dbReference>
<feature type="signal peptide" evidence="3">
    <location>
        <begin position="1"/>
        <end position="25"/>
    </location>
</feature>
<dbReference type="InterPro" id="IPR002509">
    <property type="entry name" value="NODB_dom"/>
</dbReference>
<keyword evidence="2 3" id="KW-0732">Signal</keyword>
<comment type="subcellular location">
    <subcellularLocation>
        <location evidence="1">Secreted</location>
    </subcellularLocation>
</comment>
<dbReference type="SUPFAM" id="SSF88713">
    <property type="entry name" value="Glycoside hydrolase/deacetylase"/>
    <property type="match status" value="1"/>
</dbReference>
<dbReference type="InterPro" id="IPR051398">
    <property type="entry name" value="Polysacch_Deacetylase"/>
</dbReference>
<proteinExistence type="predicted"/>
<comment type="caution">
    <text evidence="5">The sequence shown here is derived from an EMBL/GenBank/DDBJ whole genome shotgun (WGS) entry which is preliminary data.</text>
</comment>
<feature type="chain" id="PRO_5035196345" evidence="3">
    <location>
        <begin position="26"/>
        <end position="301"/>
    </location>
</feature>
<dbReference type="PROSITE" id="PS51257">
    <property type="entry name" value="PROKAR_LIPOPROTEIN"/>
    <property type="match status" value="1"/>
</dbReference>
<feature type="domain" description="NodB homology" evidence="4">
    <location>
        <begin position="131"/>
        <end position="301"/>
    </location>
</feature>
<evidence type="ECO:0000256" key="1">
    <source>
        <dbReference type="ARBA" id="ARBA00004613"/>
    </source>
</evidence>
<dbReference type="Pfam" id="PF01522">
    <property type="entry name" value="Polysacc_deac_1"/>
    <property type="match status" value="1"/>
</dbReference>
<dbReference type="EMBL" id="JACNJN010000125">
    <property type="protein sequence ID" value="MBC8335861.1"/>
    <property type="molecule type" value="Genomic_DNA"/>
</dbReference>
<name>A0A8J6TF26_9CHLR</name>
<dbReference type="Gene3D" id="3.20.20.370">
    <property type="entry name" value="Glycoside hydrolase/deacetylase"/>
    <property type="match status" value="1"/>
</dbReference>
<dbReference type="AlphaFoldDB" id="A0A8J6TF26"/>
<dbReference type="PANTHER" id="PTHR34216">
    <property type="match status" value="1"/>
</dbReference>
<dbReference type="GO" id="GO:0005576">
    <property type="term" value="C:extracellular region"/>
    <property type="evidence" value="ECO:0007669"/>
    <property type="project" value="UniProtKB-SubCell"/>
</dbReference>
<reference evidence="5 6" key="1">
    <citation type="submission" date="2020-08" db="EMBL/GenBank/DDBJ databases">
        <title>Bridging the membrane lipid divide: bacteria of the FCB group superphylum have the potential to synthesize archaeal ether lipids.</title>
        <authorList>
            <person name="Villanueva L."/>
            <person name="Von Meijenfeldt F.A.B."/>
            <person name="Westbye A.B."/>
            <person name="Yadav S."/>
            <person name="Hopmans E.C."/>
            <person name="Dutilh B.E."/>
            <person name="Sinninghe Damste J.S."/>
        </authorList>
    </citation>
    <scope>NUCLEOTIDE SEQUENCE [LARGE SCALE GENOMIC DNA]</scope>
    <source>
        <strain evidence="5">NIOZ-UU36</strain>
    </source>
</reference>
<dbReference type="GO" id="GO:0016810">
    <property type="term" value="F:hydrolase activity, acting on carbon-nitrogen (but not peptide) bonds"/>
    <property type="evidence" value="ECO:0007669"/>
    <property type="project" value="InterPro"/>
</dbReference>
<protein>
    <submittedName>
        <fullName evidence="5">Polysaccharide deacetylase family protein</fullName>
    </submittedName>
</protein>
<sequence>MKLFFLSIRLFILVTVFLIGCTVQAPPAPTATGTPLPPPETSIPSLTPTITKTATPASTPTPAWVRRGPGIVRTTILLYHHVAISPIESQYYIHPENFAQQMQALDEWGFTPIPLSLLVKAITEGAELPPKPVVISFDDGRLDIYENAFPIMQKYDFQGVFYVLSGGLNDETLVGVDALKEMAAAGWEIGSHSHSHADLSKLNENDSYREVVDSRRSLEKALELPITSFAYPFGAVTDTAGAQVHIAGYQSAVGLGYTDHQGPGNLFYLQRRPISWDYDLKRFAIVMGWEGPLRVEETPAP</sequence>
<dbReference type="GO" id="GO:0005975">
    <property type="term" value="P:carbohydrate metabolic process"/>
    <property type="evidence" value="ECO:0007669"/>
    <property type="project" value="InterPro"/>
</dbReference>